<keyword evidence="3" id="KW-0597">Phosphoprotein</keyword>
<evidence type="ECO:0000313" key="10">
    <source>
        <dbReference type="EMBL" id="ELR72458.1"/>
    </source>
</evidence>
<dbReference type="SMART" id="SM00388">
    <property type="entry name" value="HisKA"/>
    <property type="match status" value="1"/>
</dbReference>
<keyword evidence="6 10" id="KW-0418">Kinase</keyword>
<dbReference type="InterPro" id="IPR003594">
    <property type="entry name" value="HATPase_dom"/>
</dbReference>
<protein>
    <recommendedName>
        <fullName evidence="2">histidine kinase</fullName>
        <ecNumber evidence="2">2.7.13.3</ecNumber>
    </recommendedName>
</protein>
<dbReference type="Proteomes" id="UP000011135">
    <property type="component" value="Unassembled WGS sequence"/>
</dbReference>
<accession>L8JW80</accession>
<dbReference type="EMBL" id="AMZN01000022">
    <property type="protein sequence ID" value="ELR72458.1"/>
    <property type="molecule type" value="Genomic_DNA"/>
</dbReference>
<dbReference type="InterPro" id="IPR003661">
    <property type="entry name" value="HisK_dim/P_dom"/>
</dbReference>
<reference evidence="10 11" key="1">
    <citation type="submission" date="2012-12" db="EMBL/GenBank/DDBJ databases">
        <title>Genome assembly of Fulvivirga imtechensis AK7.</title>
        <authorList>
            <person name="Nupur N."/>
            <person name="Khatri I."/>
            <person name="Kumar R."/>
            <person name="Subramanian S."/>
            <person name="Pinnaka A."/>
        </authorList>
    </citation>
    <scope>NUCLEOTIDE SEQUENCE [LARGE SCALE GENOMIC DNA]</scope>
    <source>
        <strain evidence="10 11">AK7</strain>
    </source>
</reference>
<dbReference type="InterPro" id="IPR036097">
    <property type="entry name" value="HisK_dim/P_sf"/>
</dbReference>
<dbReference type="PANTHER" id="PTHR42878">
    <property type="entry name" value="TWO-COMPONENT HISTIDINE KINASE"/>
    <property type="match status" value="1"/>
</dbReference>
<feature type="domain" description="Histidine kinase" evidence="9">
    <location>
        <begin position="31"/>
        <end position="243"/>
    </location>
</feature>
<evidence type="ECO:0000259" key="9">
    <source>
        <dbReference type="PROSITE" id="PS50109"/>
    </source>
</evidence>
<organism evidence="10 11">
    <name type="scientific">Fulvivirga imtechensis AK7</name>
    <dbReference type="NCBI Taxonomy" id="1237149"/>
    <lineage>
        <taxon>Bacteria</taxon>
        <taxon>Pseudomonadati</taxon>
        <taxon>Bacteroidota</taxon>
        <taxon>Cytophagia</taxon>
        <taxon>Cytophagales</taxon>
        <taxon>Fulvivirgaceae</taxon>
        <taxon>Fulvivirga</taxon>
    </lineage>
</organism>
<evidence type="ECO:0000256" key="1">
    <source>
        <dbReference type="ARBA" id="ARBA00000085"/>
    </source>
</evidence>
<dbReference type="GO" id="GO:0000155">
    <property type="term" value="F:phosphorelay sensor kinase activity"/>
    <property type="evidence" value="ECO:0007669"/>
    <property type="project" value="InterPro"/>
</dbReference>
<name>L8JW80_9BACT</name>
<dbReference type="EC" id="2.7.13.3" evidence="2"/>
<evidence type="ECO:0000256" key="7">
    <source>
        <dbReference type="ARBA" id="ARBA00022840"/>
    </source>
</evidence>
<dbReference type="GO" id="GO:0005524">
    <property type="term" value="F:ATP binding"/>
    <property type="evidence" value="ECO:0007669"/>
    <property type="project" value="UniProtKB-KW"/>
</dbReference>
<comment type="caution">
    <text evidence="10">The sequence shown here is derived from an EMBL/GenBank/DDBJ whole genome shotgun (WGS) entry which is preliminary data.</text>
</comment>
<dbReference type="Pfam" id="PF00512">
    <property type="entry name" value="HisKA"/>
    <property type="match status" value="1"/>
</dbReference>
<dbReference type="SUPFAM" id="SSF55874">
    <property type="entry name" value="ATPase domain of HSP90 chaperone/DNA topoisomerase II/histidine kinase"/>
    <property type="match status" value="1"/>
</dbReference>
<dbReference type="eggNOG" id="COG4251">
    <property type="taxonomic scope" value="Bacteria"/>
</dbReference>
<evidence type="ECO:0000256" key="4">
    <source>
        <dbReference type="ARBA" id="ARBA00022679"/>
    </source>
</evidence>
<dbReference type="PROSITE" id="PS50109">
    <property type="entry name" value="HIS_KIN"/>
    <property type="match status" value="1"/>
</dbReference>
<evidence type="ECO:0000256" key="2">
    <source>
        <dbReference type="ARBA" id="ARBA00012438"/>
    </source>
</evidence>
<dbReference type="OrthoDB" id="594725at2"/>
<gene>
    <name evidence="10" type="ORF">C900_01541</name>
</gene>
<sequence>MRTPLSIKEMNLLLNRELSEANTVLDKFVYSCSHDLKGPLASIKGLIRLAEKSSRNDVTDECLHLINESVVRMDNFIKSLESFVANARGPVLKNEVDLLGIINRILEERVEHAKIHKIKLRVRVKQMQKFYSDDARLNVILHNLIENAINYQDMKKTEKFVDIEVKVSTEQAQIEICDNGEGIAKEAMSDIFKMFYRSSEASRGSGLGLYIVQEAVTKLRGEISVASSKGVGSNFVVKIPNTK</sequence>
<dbReference type="InterPro" id="IPR050351">
    <property type="entry name" value="BphY/WalK/GraS-like"/>
</dbReference>
<dbReference type="Gene3D" id="3.30.565.10">
    <property type="entry name" value="Histidine kinase-like ATPase, C-terminal domain"/>
    <property type="match status" value="1"/>
</dbReference>
<dbReference type="CDD" id="cd00075">
    <property type="entry name" value="HATPase"/>
    <property type="match status" value="1"/>
</dbReference>
<dbReference type="AlphaFoldDB" id="L8JW80"/>
<dbReference type="STRING" id="1237149.C900_01541"/>
<keyword evidence="4" id="KW-0808">Transferase</keyword>
<keyword evidence="8" id="KW-0902">Two-component regulatory system</keyword>
<dbReference type="CDD" id="cd00082">
    <property type="entry name" value="HisKA"/>
    <property type="match status" value="1"/>
</dbReference>
<dbReference type="GO" id="GO:0000156">
    <property type="term" value="F:phosphorelay response regulator activity"/>
    <property type="evidence" value="ECO:0007669"/>
    <property type="project" value="TreeGrafter"/>
</dbReference>
<comment type="catalytic activity">
    <reaction evidence="1">
        <text>ATP + protein L-histidine = ADP + protein N-phospho-L-histidine.</text>
        <dbReference type="EC" id="2.7.13.3"/>
    </reaction>
</comment>
<dbReference type="InterPro" id="IPR004358">
    <property type="entry name" value="Sig_transdc_His_kin-like_C"/>
</dbReference>
<dbReference type="GO" id="GO:0030295">
    <property type="term" value="F:protein kinase activator activity"/>
    <property type="evidence" value="ECO:0007669"/>
    <property type="project" value="TreeGrafter"/>
</dbReference>
<evidence type="ECO:0000256" key="6">
    <source>
        <dbReference type="ARBA" id="ARBA00022777"/>
    </source>
</evidence>
<proteinExistence type="predicted"/>
<dbReference type="SUPFAM" id="SSF47384">
    <property type="entry name" value="Homodimeric domain of signal transducing histidine kinase"/>
    <property type="match status" value="1"/>
</dbReference>
<dbReference type="InterPro" id="IPR005467">
    <property type="entry name" value="His_kinase_dom"/>
</dbReference>
<keyword evidence="11" id="KW-1185">Reference proteome</keyword>
<dbReference type="Gene3D" id="1.10.287.130">
    <property type="match status" value="1"/>
</dbReference>
<dbReference type="Pfam" id="PF02518">
    <property type="entry name" value="HATPase_c"/>
    <property type="match status" value="1"/>
</dbReference>
<keyword evidence="7" id="KW-0067">ATP-binding</keyword>
<dbReference type="PANTHER" id="PTHR42878:SF7">
    <property type="entry name" value="SENSOR HISTIDINE KINASE GLRK"/>
    <property type="match status" value="1"/>
</dbReference>
<evidence type="ECO:0000256" key="8">
    <source>
        <dbReference type="ARBA" id="ARBA00023012"/>
    </source>
</evidence>
<evidence type="ECO:0000256" key="5">
    <source>
        <dbReference type="ARBA" id="ARBA00022741"/>
    </source>
</evidence>
<dbReference type="RefSeq" id="WP_009578974.1">
    <property type="nucleotide sequence ID" value="NZ_AMZN01000022.1"/>
</dbReference>
<dbReference type="PRINTS" id="PR00344">
    <property type="entry name" value="BCTRLSENSOR"/>
</dbReference>
<dbReference type="InterPro" id="IPR036890">
    <property type="entry name" value="HATPase_C_sf"/>
</dbReference>
<dbReference type="SMART" id="SM00387">
    <property type="entry name" value="HATPase_c"/>
    <property type="match status" value="1"/>
</dbReference>
<evidence type="ECO:0000313" key="11">
    <source>
        <dbReference type="Proteomes" id="UP000011135"/>
    </source>
</evidence>
<evidence type="ECO:0000256" key="3">
    <source>
        <dbReference type="ARBA" id="ARBA00022553"/>
    </source>
</evidence>
<keyword evidence="5" id="KW-0547">Nucleotide-binding</keyword>
<dbReference type="GO" id="GO:0007234">
    <property type="term" value="P:osmosensory signaling via phosphorelay pathway"/>
    <property type="evidence" value="ECO:0007669"/>
    <property type="project" value="TreeGrafter"/>
</dbReference>